<evidence type="ECO:0000256" key="2">
    <source>
        <dbReference type="ARBA" id="ARBA00022525"/>
    </source>
</evidence>
<comment type="subcellular location">
    <subcellularLocation>
        <location evidence="1">Secreted</location>
    </subcellularLocation>
</comment>
<evidence type="ECO:0000256" key="1">
    <source>
        <dbReference type="ARBA" id="ARBA00004613"/>
    </source>
</evidence>
<sequence length="971" mass="99338">MLSYSGVVGGGLGVLGTGLDRAVVVDLASGPLVLARSGVEGGLLALRFDGAGMAWLLDSQVLPVTLSSAEAVPLTVLDGAEGTFVAVAKDGGDRLLGYLLGEAGIGARYSLSGDGLGAVPGPRYLDAEGFLFAAGNDGALRSYLSDGAGYRSGPVIQDGAHSFFAVPAGLSRLTLAGQDYLVSLCRADPGISVFEIAGNGQLVQRDGKGWDSGLGLFDTPVALATVMVAGRGYALVASAAQNGSGAALSVMEISAAGQIRVTDHILDSQATRFGQVTALQVVQNGDWTYVAVAGGDGGISLFALLPGGQLVHLHSLASAVEAPLGSVATLSAAIANGDLQLLLSSHDQVGFTQLQADLSGQGQLFQAEASGVLRAGPGDDLVMGGPGADRLQGEACDDLLRDGAGQDTLEGGAGADHFLLVADGERDVITDFNPSEDRLDLSLIPMLYGAGQITVSSRPWGALLTFRGEELALYSAGGGAFDLAGIATGLVWDTDRPPLVLRQEHYGSERDDDLNGHDGSDFIMGLGGNDFLRGLAGADELDGGEGNDSIEAGAGQDTVYGGQGRDLIYLGADDDVASGGSQADTIHAGAGRDTVEGGNGRDLVFLDGGDDLFVDKNQDGAYGSDTVYGGAGDDSFDGSGGDDWFFGEDGQDQIFGGDGNDRIFGGDNSDTIHGGAGDDTVFGGNGRDRVYLNPGDDLFADNAQGGTLGRDTVFGGYGNDTIQGGNGDDVFFGQWGDDLIHARLGNDQIFGGDQFDTIHGGAGDDTVFGGNGRDRIYLNPGDDLFADNAQGGALGRDTVFGGYGNDTIEGGNGDDVFYGQWGDDTIFARLGNDSVYGGDDFDFIDAGDGDDLVLGGNGRDIIRLGKGDDVYADTAQTGNLGRDTITGGSGADRFVFHDTLSADVITDFEVGVDRLVLTEGLWGGRLTPAGVVESYGKDVAGGILIDFGLGRSIMLLGLSDMANLADDIILI</sequence>
<accession>A0ABS5HNB1</accession>
<dbReference type="SUPFAM" id="SSF51120">
    <property type="entry name" value="beta-Roll"/>
    <property type="match status" value="5"/>
</dbReference>
<dbReference type="PROSITE" id="PS00330">
    <property type="entry name" value="HEMOLYSIN_CALCIUM"/>
    <property type="match status" value="2"/>
</dbReference>
<dbReference type="InterPro" id="IPR011049">
    <property type="entry name" value="Serralysin-like_metalloprot_C"/>
</dbReference>
<dbReference type="InterPro" id="IPR050557">
    <property type="entry name" value="RTX_toxin/Mannuronan_C5-epim"/>
</dbReference>
<protein>
    <recommendedName>
        <fullName evidence="5">Bifunctional hemolysin/adenylate cyclase</fullName>
    </recommendedName>
</protein>
<dbReference type="Proteomes" id="UP001195941">
    <property type="component" value="Unassembled WGS sequence"/>
</dbReference>
<evidence type="ECO:0000313" key="4">
    <source>
        <dbReference type="Proteomes" id="UP001195941"/>
    </source>
</evidence>
<dbReference type="InterPro" id="IPR018511">
    <property type="entry name" value="Hemolysin-typ_Ca-bd_CS"/>
</dbReference>
<dbReference type="PANTHER" id="PTHR38340:SF1">
    <property type="entry name" value="S-LAYER PROTEIN"/>
    <property type="match status" value="1"/>
</dbReference>
<dbReference type="RefSeq" id="WP_212699616.1">
    <property type="nucleotide sequence ID" value="NZ_JADMKU010000002.1"/>
</dbReference>
<evidence type="ECO:0000313" key="3">
    <source>
        <dbReference type="EMBL" id="MBR9650103.1"/>
    </source>
</evidence>
<dbReference type="Gene3D" id="2.150.10.10">
    <property type="entry name" value="Serralysin-like metalloprotease, C-terminal"/>
    <property type="match status" value="5"/>
</dbReference>
<organism evidence="3 4">
    <name type="scientific">Thalassovita aquimarina</name>
    <dbReference type="NCBI Taxonomy" id="2785917"/>
    <lineage>
        <taxon>Bacteria</taxon>
        <taxon>Pseudomonadati</taxon>
        <taxon>Pseudomonadota</taxon>
        <taxon>Alphaproteobacteria</taxon>
        <taxon>Rhodobacterales</taxon>
        <taxon>Roseobacteraceae</taxon>
        <taxon>Thalassovita</taxon>
    </lineage>
</organism>
<comment type="caution">
    <text evidence="3">The sequence shown here is derived from an EMBL/GenBank/DDBJ whole genome shotgun (WGS) entry which is preliminary data.</text>
</comment>
<dbReference type="EMBL" id="JADMKU010000002">
    <property type="protein sequence ID" value="MBR9650103.1"/>
    <property type="molecule type" value="Genomic_DNA"/>
</dbReference>
<dbReference type="InterPro" id="IPR001343">
    <property type="entry name" value="Hemolysn_Ca-bd"/>
</dbReference>
<gene>
    <name evidence="3" type="ORF">IT775_03065</name>
</gene>
<evidence type="ECO:0008006" key="5">
    <source>
        <dbReference type="Google" id="ProtNLM"/>
    </source>
</evidence>
<reference evidence="3 4" key="1">
    <citation type="journal article" date="2021" name="Arch. Microbiol.">
        <title>Thalassobius aquimarinus sp. nov., isolated from the Sea of Japan seashore.</title>
        <authorList>
            <person name="Kurilenko V.V."/>
            <person name="Romanenko L.A."/>
            <person name="Chernysheva N.Y."/>
            <person name="Velansky P.V."/>
            <person name="Tekutyeva L.A."/>
            <person name="Isaeva M.P."/>
            <person name="Mikhailov V.V."/>
        </authorList>
    </citation>
    <scope>NUCLEOTIDE SEQUENCE [LARGE SCALE GENOMIC DNA]</scope>
    <source>
        <strain evidence="3 4">KMM 8518</strain>
    </source>
</reference>
<proteinExistence type="predicted"/>
<dbReference type="PRINTS" id="PR00313">
    <property type="entry name" value="CABNDNGRPT"/>
</dbReference>
<dbReference type="Pfam" id="PF00353">
    <property type="entry name" value="HemolysinCabind"/>
    <property type="match status" value="11"/>
</dbReference>
<keyword evidence="2" id="KW-0964">Secreted</keyword>
<keyword evidence="4" id="KW-1185">Reference proteome</keyword>
<name>A0ABS5HNB1_9RHOB</name>
<dbReference type="PANTHER" id="PTHR38340">
    <property type="entry name" value="S-LAYER PROTEIN"/>
    <property type="match status" value="1"/>
</dbReference>